<dbReference type="InterPro" id="IPR036770">
    <property type="entry name" value="Ankyrin_rpt-contain_sf"/>
</dbReference>
<feature type="repeat" description="ANK" evidence="1">
    <location>
        <begin position="1708"/>
        <end position="1738"/>
    </location>
</feature>
<feature type="non-terminal residue" evidence="4">
    <location>
        <position position="1738"/>
    </location>
</feature>
<feature type="compositionally biased region" description="Basic and acidic residues" evidence="2">
    <location>
        <begin position="823"/>
        <end position="833"/>
    </location>
</feature>
<dbReference type="EMBL" id="CAMXCT020000859">
    <property type="protein sequence ID" value="CAL1137465.1"/>
    <property type="molecule type" value="Genomic_DNA"/>
</dbReference>
<feature type="repeat" description="ANK" evidence="1">
    <location>
        <begin position="1648"/>
        <end position="1680"/>
    </location>
</feature>
<reference evidence="5 6" key="2">
    <citation type="submission" date="2024-05" db="EMBL/GenBank/DDBJ databases">
        <authorList>
            <person name="Chen Y."/>
            <person name="Shah S."/>
            <person name="Dougan E. K."/>
            <person name="Thang M."/>
            <person name="Chan C."/>
        </authorList>
    </citation>
    <scope>NUCLEOTIDE SEQUENCE [LARGE SCALE GENOMIC DNA]</scope>
</reference>
<evidence type="ECO:0000313" key="6">
    <source>
        <dbReference type="Proteomes" id="UP001152797"/>
    </source>
</evidence>
<dbReference type="SMART" id="SM00248">
    <property type="entry name" value="ANK"/>
    <property type="match status" value="2"/>
</dbReference>
<dbReference type="Proteomes" id="UP001152797">
    <property type="component" value="Unassembled WGS sequence"/>
</dbReference>
<feature type="domain" description="Thioredoxin" evidence="3">
    <location>
        <begin position="1256"/>
        <end position="1383"/>
    </location>
</feature>
<dbReference type="InterPro" id="IPR043136">
    <property type="entry name" value="B30.2/SPRY_sf"/>
</dbReference>
<dbReference type="SUPFAM" id="SSF52833">
    <property type="entry name" value="Thioredoxin-like"/>
    <property type="match status" value="1"/>
</dbReference>
<dbReference type="GO" id="GO:0003746">
    <property type="term" value="F:translation elongation factor activity"/>
    <property type="evidence" value="ECO:0007669"/>
    <property type="project" value="InterPro"/>
</dbReference>
<dbReference type="PROSITE" id="PS51352">
    <property type="entry name" value="THIOREDOXIN_2"/>
    <property type="match status" value="1"/>
</dbReference>
<dbReference type="PANTHER" id="PTHR46497:SF1">
    <property type="entry name" value="THIOREDOXIN DOMAIN-CONTAINING PROTEIN 11"/>
    <property type="match status" value="1"/>
</dbReference>
<dbReference type="InterPro" id="IPR052792">
    <property type="entry name" value="Thioredoxin_dom-contain_11"/>
</dbReference>
<feature type="region of interest" description="Disordered" evidence="2">
    <location>
        <begin position="1"/>
        <end position="24"/>
    </location>
</feature>
<feature type="compositionally biased region" description="Acidic residues" evidence="2">
    <location>
        <begin position="1111"/>
        <end position="1123"/>
    </location>
</feature>
<dbReference type="InterPro" id="IPR001326">
    <property type="entry name" value="Transl_elong_EF1B_B/D_CS"/>
</dbReference>
<feature type="region of interest" description="Disordered" evidence="2">
    <location>
        <begin position="653"/>
        <end position="724"/>
    </location>
</feature>
<dbReference type="InterPro" id="IPR036249">
    <property type="entry name" value="Thioredoxin-like_sf"/>
</dbReference>
<accession>A0A9P1C2V2</accession>
<feature type="compositionally biased region" description="Basic and acidic residues" evidence="2">
    <location>
        <begin position="663"/>
        <end position="678"/>
    </location>
</feature>
<dbReference type="Gene3D" id="3.40.30.10">
    <property type="entry name" value="Glutaredoxin"/>
    <property type="match status" value="1"/>
</dbReference>
<gene>
    <name evidence="4" type="ORF">C1SCF055_LOCUS11644</name>
</gene>
<dbReference type="OrthoDB" id="413482at2759"/>
<evidence type="ECO:0000313" key="4">
    <source>
        <dbReference type="EMBL" id="CAI3984090.1"/>
    </source>
</evidence>
<comment type="caution">
    <text evidence="4">The sequence shown here is derived from an EMBL/GenBank/DDBJ whole genome shotgun (WGS) entry which is preliminary data.</text>
</comment>
<sequence length="1738" mass="190264">MMLSMEPSGRLLLSPSRGAASRKGDAEKRNCFGVRLKLQKEVRDYVELHCNNTPPQEFQQVLDHLWQKIRGCCNVAMEGRSWSEIGWPGSQNQVKRKALKDLKNRGDVIIARGLPALDALRIARGLKEHTAAGAEFVEDKSMANEIKIGDMVQLVTTQNSLDIQLSLFQSTDWGQPPPFGGFGGFNFGGAQLAPGEAGKVTNVNFNRGQVHVETKKGGRWYPEDDVMKVDPKALGLVPLTDSEWAGLPSTRANYVSFSQQLPNPLLEGGWVGKGRAEKSEETSAAEIDLNFDVVQMGFMSSYVDAQVFYAEAGLEIRGLWRTADGTSGQLTGTKALAGLALGGLWHVELQTGAESMQHAWNCWFSSFPPSSGSNTSTIQVSGSALAGPMLQEGSAPENAPPALHISGEMTGKGLVSFTMRAEDSDLSQLEALGAKNWIGSTWEGELGSDRWLRGSWRCASDSAGSGGSGRWRARHIGRQAVHQTLKPMVDSGAEWEPKRCEIRSATAEVKTGLLKKGMKVKLSKVYKSCSDAQFGPLKEGMTGVVMQENQGSDQPLNIKAPNGQTWWYQEKALVPAFALQDDSRLFNPLGDEFEGVSFTRFPVTQGSAYVEVRVVRTGRTMPMLGFGLMEEKDGKTILVRMAIIEGRTSRKLDLSGRPQEVPELQRKNSKDSASGKETKARRKKQVDEDEDDFDLFGGAEEEPQEEDEEVEEAPDDGKKKKKGWDFAKPYGDKWQEGDVICCQVLMPSGIIAFGLNGDFQAPMGTAFDLKLPPNSRLCLMASAGENGRLRVNMGQVAFSFPPPSQLEPLLPDMEDDDDEEKEGEAAAAKEDPDFSKLEPITVPASMGLGESMHIRPLWQVKLPKAVKAWPVYALPSRDSQGRRAMKDGEMVEQIALESSGGGWVQHQAGWSPCRMVVVGHEYEALKPTPAWVGIDKQQKEKVRKAIKRVVHASFDTELCSQHCWNFRGSEEAHCSNGPNMLVSMESAASGILRWCIKSENGNKSIEVGVVPADKAEEGNFLFESCDCGVKSSGTKGGSDKKVFDMYQKYIEVIADLDVRQMKVLVGDSREQMVEVKSADIPFEEDIKLAITGWNNTKLRLEVPQRDKAGDSDESEGEEEDEDGLLVTSCGNAVQASTWHVATMVVDLPASTFKVYLDGELHLNVRDPGGLMADGRFSIDPREGMMLFSAAKRGGSGLGSADWRAGGHLRSMRLDSKALSQFDVWAHQLPKGVWICRCTARNAADARVCWRCRNTRTRSGARPPGDADPRVEGLTVVTADSFRELVLDSQKHVLLVASASWCPPCQQLKPLIHRLAQLLSAEPQIAIAVIDTDENELQSRYFPEPHIPNVKFFLQGKKRQPVSVPNASGMSLDELAGLIEQHTGISIQQSIEKGFPAYAERVGVHELLDKLKRCALTKPIPRAPGQLALKSLASFLYNELITGCKAASSQPKLLPPPALQRAISAKTPGGAAPPQLLRAVSGGGHERRRAQPSFSPTLMMGVADPRLTERLMEELDRQLLHLVRVAQPEDFKSFLISFLLKASCPSYSHSNFYNALSRVSWQVPPMAENLVAATRIFRFLLRWACARRLLSGRPPLTAPWAPQTEMSAAAQRHSWRRIEIALANEEHRHGLAEMALLLDRGLPPDTAPFGLTPLLLAASIGHLPATQFLYVRGASPHVVGGQPPLLPVEAAARHNHLRIVEFLMENGSVGSRAMHFAAAGGSLDVAHYLLAKGCSADAP</sequence>
<dbReference type="Gene3D" id="2.60.120.920">
    <property type="match status" value="1"/>
</dbReference>
<dbReference type="EMBL" id="CAMXCT030000859">
    <property type="protein sequence ID" value="CAL4771402.1"/>
    <property type="molecule type" value="Genomic_DNA"/>
</dbReference>
<keyword evidence="6" id="KW-1185">Reference proteome</keyword>
<feature type="region of interest" description="Disordered" evidence="2">
    <location>
        <begin position="801"/>
        <end position="833"/>
    </location>
</feature>
<dbReference type="Pfam" id="PF00085">
    <property type="entry name" value="Thioredoxin"/>
    <property type="match status" value="1"/>
</dbReference>
<dbReference type="PANTHER" id="PTHR46497">
    <property type="entry name" value="THIOREDOXIN DOMAIN-CONTAINING PROTEIN 11"/>
    <property type="match status" value="1"/>
</dbReference>
<evidence type="ECO:0000256" key="2">
    <source>
        <dbReference type="SAM" id="MobiDB-lite"/>
    </source>
</evidence>
<proteinExistence type="predicted"/>
<dbReference type="PROSITE" id="PS50088">
    <property type="entry name" value="ANK_REPEAT"/>
    <property type="match status" value="2"/>
</dbReference>
<evidence type="ECO:0000259" key="3">
    <source>
        <dbReference type="PROSITE" id="PS51352"/>
    </source>
</evidence>
<reference evidence="4" key="1">
    <citation type="submission" date="2022-10" db="EMBL/GenBank/DDBJ databases">
        <authorList>
            <person name="Chen Y."/>
            <person name="Dougan E. K."/>
            <person name="Chan C."/>
            <person name="Rhodes N."/>
            <person name="Thang M."/>
        </authorList>
    </citation>
    <scope>NUCLEOTIDE SEQUENCE</scope>
</reference>
<evidence type="ECO:0000313" key="5">
    <source>
        <dbReference type="EMBL" id="CAL4771402.1"/>
    </source>
</evidence>
<evidence type="ECO:0000256" key="1">
    <source>
        <dbReference type="PROSITE-ProRule" id="PRU00023"/>
    </source>
</evidence>
<feature type="compositionally biased region" description="Acidic residues" evidence="2">
    <location>
        <begin position="812"/>
        <end position="822"/>
    </location>
</feature>
<dbReference type="EMBL" id="CAMXCT010000859">
    <property type="protein sequence ID" value="CAI3984090.1"/>
    <property type="molecule type" value="Genomic_DNA"/>
</dbReference>
<feature type="compositionally biased region" description="Acidic residues" evidence="2">
    <location>
        <begin position="687"/>
        <end position="714"/>
    </location>
</feature>
<keyword evidence="1" id="KW-0040">ANK repeat</keyword>
<dbReference type="SUPFAM" id="SSF48403">
    <property type="entry name" value="Ankyrin repeat"/>
    <property type="match status" value="1"/>
</dbReference>
<dbReference type="InterPro" id="IPR013766">
    <property type="entry name" value="Thioredoxin_domain"/>
</dbReference>
<dbReference type="PROSITE" id="PS00824">
    <property type="entry name" value="EF1BD_1"/>
    <property type="match status" value="1"/>
</dbReference>
<feature type="region of interest" description="Disordered" evidence="2">
    <location>
        <begin position="1104"/>
        <end position="1123"/>
    </location>
</feature>
<protein>
    <recommendedName>
        <fullName evidence="3">Thioredoxin domain-containing protein</fullName>
    </recommendedName>
</protein>
<dbReference type="InterPro" id="IPR002110">
    <property type="entry name" value="Ankyrin_rpt"/>
</dbReference>
<dbReference type="PROSITE" id="PS50297">
    <property type="entry name" value="ANK_REP_REGION"/>
    <property type="match status" value="1"/>
</dbReference>
<dbReference type="Gene3D" id="1.25.40.20">
    <property type="entry name" value="Ankyrin repeat-containing domain"/>
    <property type="match status" value="1"/>
</dbReference>
<organism evidence="4">
    <name type="scientific">Cladocopium goreaui</name>
    <dbReference type="NCBI Taxonomy" id="2562237"/>
    <lineage>
        <taxon>Eukaryota</taxon>
        <taxon>Sar</taxon>
        <taxon>Alveolata</taxon>
        <taxon>Dinophyceae</taxon>
        <taxon>Suessiales</taxon>
        <taxon>Symbiodiniaceae</taxon>
        <taxon>Cladocopium</taxon>
    </lineage>
</organism>
<dbReference type="Pfam" id="PF12796">
    <property type="entry name" value="Ank_2"/>
    <property type="match status" value="1"/>
</dbReference>
<name>A0A9P1C2V2_9DINO</name>